<name>A0A6J5TKT5_PRUAR</name>
<evidence type="ECO:0000256" key="1">
    <source>
        <dbReference type="SAM" id="MobiDB-lite"/>
    </source>
</evidence>
<feature type="compositionally biased region" description="Basic and acidic residues" evidence="1">
    <location>
        <begin position="74"/>
        <end position="92"/>
    </location>
</feature>
<proteinExistence type="predicted"/>
<organism evidence="2 3">
    <name type="scientific">Prunus armeniaca</name>
    <name type="common">Apricot</name>
    <name type="synonym">Armeniaca vulgaris</name>
    <dbReference type="NCBI Taxonomy" id="36596"/>
    <lineage>
        <taxon>Eukaryota</taxon>
        <taxon>Viridiplantae</taxon>
        <taxon>Streptophyta</taxon>
        <taxon>Embryophyta</taxon>
        <taxon>Tracheophyta</taxon>
        <taxon>Spermatophyta</taxon>
        <taxon>Magnoliopsida</taxon>
        <taxon>eudicotyledons</taxon>
        <taxon>Gunneridae</taxon>
        <taxon>Pentapetalae</taxon>
        <taxon>rosids</taxon>
        <taxon>fabids</taxon>
        <taxon>Rosales</taxon>
        <taxon>Rosaceae</taxon>
        <taxon>Amygdaloideae</taxon>
        <taxon>Amygdaleae</taxon>
        <taxon>Prunus</taxon>
    </lineage>
</organism>
<reference evidence="2 3" key="1">
    <citation type="submission" date="2020-05" db="EMBL/GenBank/DDBJ databases">
        <authorList>
            <person name="Campoy J."/>
            <person name="Schneeberger K."/>
            <person name="Spophaly S."/>
        </authorList>
    </citation>
    <scope>NUCLEOTIDE SEQUENCE [LARGE SCALE GENOMIC DNA]</scope>
    <source>
        <strain evidence="2">PruArmRojPasFocal</strain>
    </source>
</reference>
<dbReference type="AlphaFoldDB" id="A0A6J5TKT5"/>
<sequence length="174" mass="19732">METIFRWSGETPPSMIKKSCVLLNSTTLKIGIDLGYKVDITQRVTNFKVYYKGPAKSGQHVVNEVLVLYYHDPTHNNELESEDKEQQQHSEDVGNEDEEEEEEEEKEDATSRAQPRNDAPNVEYAQCFKEMNEIPLNEVTGEISDDDEDSDRLPSDGDSSGGEEDGQKKTSKKK</sequence>
<protein>
    <submittedName>
        <fullName evidence="2">Uncharacterized protein</fullName>
    </submittedName>
</protein>
<dbReference type="Proteomes" id="UP000507222">
    <property type="component" value="Unassembled WGS sequence"/>
</dbReference>
<evidence type="ECO:0000313" key="3">
    <source>
        <dbReference type="Proteomes" id="UP000507222"/>
    </source>
</evidence>
<feature type="region of interest" description="Disordered" evidence="1">
    <location>
        <begin position="74"/>
        <end position="174"/>
    </location>
</feature>
<evidence type="ECO:0000313" key="2">
    <source>
        <dbReference type="EMBL" id="CAB4264269.1"/>
    </source>
</evidence>
<feature type="compositionally biased region" description="Acidic residues" evidence="1">
    <location>
        <begin position="93"/>
        <end position="107"/>
    </location>
</feature>
<gene>
    <name evidence="2" type="ORF">CURHAP_LOCUS5979</name>
</gene>
<accession>A0A6J5TKT5</accession>
<dbReference type="EMBL" id="CAEKDK010000001">
    <property type="protein sequence ID" value="CAB4264269.1"/>
    <property type="molecule type" value="Genomic_DNA"/>
</dbReference>